<dbReference type="Proteomes" id="UP001163293">
    <property type="component" value="Chromosome"/>
</dbReference>
<organism evidence="1 2">
    <name type="scientific">Paenarthrobacter ureafaciens</name>
    <dbReference type="NCBI Taxonomy" id="37931"/>
    <lineage>
        <taxon>Bacteria</taxon>
        <taxon>Bacillati</taxon>
        <taxon>Actinomycetota</taxon>
        <taxon>Actinomycetes</taxon>
        <taxon>Micrococcales</taxon>
        <taxon>Micrococcaceae</taxon>
        <taxon>Paenarthrobacter</taxon>
    </lineage>
</organism>
<dbReference type="RefSeq" id="WP_069696556.1">
    <property type="nucleotide sequence ID" value="NZ_CP043010.1"/>
</dbReference>
<gene>
    <name evidence="1" type="ORF">NL394_21620</name>
</gene>
<name>A0AAX3EJ42_PAEUR</name>
<reference evidence="1" key="1">
    <citation type="submission" date="2022-07" db="EMBL/GenBank/DDBJ databases">
        <authorList>
            <person name="Wu T."/>
        </authorList>
    </citation>
    <scope>NUCLEOTIDE SEQUENCE</scope>
    <source>
        <strain evidence="1">SD-1</strain>
    </source>
</reference>
<evidence type="ECO:0000313" key="2">
    <source>
        <dbReference type="Proteomes" id="UP001163293"/>
    </source>
</evidence>
<dbReference type="EMBL" id="CP101185">
    <property type="protein sequence ID" value="UYV97592.1"/>
    <property type="molecule type" value="Genomic_DNA"/>
</dbReference>
<dbReference type="AlphaFoldDB" id="A0AAX3EJ42"/>
<evidence type="ECO:0000313" key="1">
    <source>
        <dbReference type="EMBL" id="UYV97592.1"/>
    </source>
</evidence>
<accession>A0AAX3EJ42</accession>
<proteinExistence type="predicted"/>
<keyword evidence="2" id="KW-1185">Reference proteome</keyword>
<protein>
    <submittedName>
        <fullName evidence="1">Uncharacterized protein</fullName>
    </submittedName>
</protein>
<sequence>MPFGGVESLVGRTVLALLDGDVGDCAWYEAEHLLGQRAVFELVTLVGYYSTLALQLRVFRVDTPVGAGDY</sequence>